<dbReference type="OrthoDB" id="407298at2759"/>
<dbReference type="Proteomes" id="UP000288216">
    <property type="component" value="Unassembled WGS sequence"/>
</dbReference>
<evidence type="ECO:0000313" key="4">
    <source>
        <dbReference type="Proteomes" id="UP000288216"/>
    </source>
</evidence>
<keyword evidence="1" id="KW-0732">Signal</keyword>
<dbReference type="AlphaFoldDB" id="A0A401QKP9"/>
<keyword evidence="4" id="KW-1185">Reference proteome</keyword>
<proteinExistence type="predicted"/>
<feature type="chain" id="PRO_5019364099" description="Lipoxygenase domain-containing protein" evidence="1">
    <location>
        <begin position="17"/>
        <end position="90"/>
    </location>
</feature>
<evidence type="ECO:0000313" key="3">
    <source>
        <dbReference type="EMBL" id="GCB85955.1"/>
    </source>
</evidence>
<gene>
    <name evidence="3" type="ORF">scyTo_0026616</name>
</gene>
<reference evidence="3 4" key="1">
    <citation type="journal article" date="2018" name="Nat. Ecol. Evol.">
        <title>Shark genomes provide insights into elasmobranch evolution and the origin of vertebrates.</title>
        <authorList>
            <person name="Hara Y"/>
            <person name="Yamaguchi K"/>
            <person name="Onimaru K"/>
            <person name="Kadota M"/>
            <person name="Koyanagi M"/>
            <person name="Keeley SD"/>
            <person name="Tatsumi K"/>
            <person name="Tanaka K"/>
            <person name="Motone F"/>
            <person name="Kageyama Y"/>
            <person name="Nozu R"/>
            <person name="Adachi N"/>
            <person name="Nishimura O"/>
            <person name="Nakagawa R"/>
            <person name="Tanegashima C"/>
            <person name="Kiyatake I"/>
            <person name="Matsumoto R"/>
            <person name="Murakumo K"/>
            <person name="Nishida K"/>
            <person name="Terakita A"/>
            <person name="Kuratani S"/>
            <person name="Sato K"/>
            <person name="Hyodo S Kuraku.S."/>
        </authorList>
    </citation>
    <scope>NUCLEOTIDE SEQUENCE [LARGE SCALE GENOMIC DNA]</scope>
</reference>
<accession>A0A401QKP9</accession>
<dbReference type="GO" id="GO:0046872">
    <property type="term" value="F:metal ion binding"/>
    <property type="evidence" value="ECO:0007669"/>
    <property type="project" value="InterPro"/>
</dbReference>
<dbReference type="EMBL" id="BFAA01220171">
    <property type="protein sequence ID" value="GCB85955.1"/>
    <property type="molecule type" value="Genomic_DNA"/>
</dbReference>
<dbReference type="STRING" id="75743.A0A401QKP9"/>
<comment type="caution">
    <text evidence="3">The sequence shown here is derived from an EMBL/GenBank/DDBJ whole genome shotgun (WGS) entry which is preliminary data.</text>
</comment>
<evidence type="ECO:0000256" key="1">
    <source>
        <dbReference type="SAM" id="SignalP"/>
    </source>
</evidence>
<dbReference type="InterPro" id="IPR036226">
    <property type="entry name" value="LipOase_C_sf"/>
</dbReference>
<protein>
    <recommendedName>
        <fullName evidence="2">Lipoxygenase domain-containing protein</fullName>
    </recommendedName>
</protein>
<dbReference type="SUPFAM" id="SSF48484">
    <property type="entry name" value="Lipoxigenase"/>
    <property type="match status" value="1"/>
</dbReference>
<feature type="signal peptide" evidence="1">
    <location>
        <begin position="1"/>
        <end position="16"/>
    </location>
</feature>
<dbReference type="PROSITE" id="PS51393">
    <property type="entry name" value="LIPOXYGENASE_3"/>
    <property type="match status" value="1"/>
</dbReference>
<dbReference type="InterPro" id="IPR013819">
    <property type="entry name" value="LipOase_C"/>
</dbReference>
<feature type="domain" description="Lipoxygenase" evidence="2">
    <location>
        <begin position="1"/>
        <end position="90"/>
    </location>
</feature>
<name>A0A401QKP9_SCYTO</name>
<sequence>MLWCVALRSAPGLGLAELSVITTGKALFLPQAKLGKYVEERFTEAAPQACIEAFQKDLQQVTAEIEKRNEGLDLKYEYLLPGLVENSVAI</sequence>
<dbReference type="Gene3D" id="1.20.245.10">
    <property type="entry name" value="Lipoxygenase-1, Domain 5"/>
    <property type="match status" value="1"/>
</dbReference>
<organism evidence="3 4">
    <name type="scientific">Scyliorhinus torazame</name>
    <name type="common">Cloudy catshark</name>
    <name type="synonym">Catulus torazame</name>
    <dbReference type="NCBI Taxonomy" id="75743"/>
    <lineage>
        <taxon>Eukaryota</taxon>
        <taxon>Metazoa</taxon>
        <taxon>Chordata</taxon>
        <taxon>Craniata</taxon>
        <taxon>Vertebrata</taxon>
        <taxon>Chondrichthyes</taxon>
        <taxon>Elasmobranchii</taxon>
        <taxon>Galeomorphii</taxon>
        <taxon>Galeoidea</taxon>
        <taxon>Carcharhiniformes</taxon>
        <taxon>Scyliorhinidae</taxon>
        <taxon>Scyliorhinus</taxon>
    </lineage>
</organism>
<evidence type="ECO:0000259" key="2">
    <source>
        <dbReference type="PROSITE" id="PS51393"/>
    </source>
</evidence>
<dbReference type="OMA" id="YEYMCPE"/>
<dbReference type="GO" id="GO:0016702">
    <property type="term" value="F:oxidoreductase activity, acting on single donors with incorporation of molecular oxygen, incorporation of two atoms of oxygen"/>
    <property type="evidence" value="ECO:0007669"/>
    <property type="project" value="InterPro"/>
</dbReference>